<evidence type="ECO:0000256" key="1">
    <source>
        <dbReference type="SAM" id="MobiDB-lite"/>
    </source>
</evidence>
<keyword evidence="3" id="KW-1185">Reference proteome</keyword>
<organism evidence="2 3">
    <name type="scientific">Caerostris darwini</name>
    <dbReference type="NCBI Taxonomy" id="1538125"/>
    <lineage>
        <taxon>Eukaryota</taxon>
        <taxon>Metazoa</taxon>
        <taxon>Ecdysozoa</taxon>
        <taxon>Arthropoda</taxon>
        <taxon>Chelicerata</taxon>
        <taxon>Arachnida</taxon>
        <taxon>Araneae</taxon>
        <taxon>Araneomorphae</taxon>
        <taxon>Entelegynae</taxon>
        <taxon>Araneoidea</taxon>
        <taxon>Araneidae</taxon>
        <taxon>Caerostris</taxon>
    </lineage>
</organism>
<dbReference type="EMBL" id="BPLQ01011121">
    <property type="protein sequence ID" value="GIY55784.1"/>
    <property type="molecule type" value="Genomic_DNA"/>
</dbReference>
<evidence type="ECO:0000313" key="2">
    <source>
        <dbReference type="EMBL" id="GIY55784.1"/>
    </source>
</evidence>
<accession>A0AAV4UDA9</accession>
<protein>
    <submittedName>
        <fullName evidence="2">Uncharacterized protein</fullName>
    </submittedName>
</protein>
<reference evidence="2 3" key="1">
    <citation type="submission" date="2021-06" db="EMBL/GenBank/DDBJ databases">
        <title>Caerostris darwini draft genome.</title>
        <authorList>
            <person name="Kono N."/>
            <person name="Arakawa K."/>
        </authorList>
    </citation>
    <scope>NUCLEOTIDE SEQUENCE [LARGE SCALE GENOMIC DNA]</scope>
</reference>
<gene>
    <name evidence="2" type="ORF">CDAR_459431</name>
</gene>
<name>A0AAV4UDA9_9ARAC</name>
<dbReference type="Proteomes" id="UP001054837">
    <property type="component" value="Unassembled WGS sequence"/>
</dbReference>
<proteinExistence type="predicted"/>
<evidence type="ECO:0000313" key="3">
    <source>
        <dbReference type="Proteomes" id="UP001054837"/>
    </source>
</evidence>
<feature type="region of interest" description="Disordered" evidence="1">
    <location>
        <begin position="1"/>
        <end position="20"/>
    </location>
</feature>
<sequence length="122" mass="13770">MKTGSNLYKPYQTVPPHTPERSQIYNKKEYNMAATVVFLCYPWGSLLRISVAPENNDGPDKVPLIHPAIGSNGCHQEVSASTAQRNDEHTFQLSRRHKRFPLDVLIADKSLCSITETVMSRK</sequence>
<dbReference type="AlphaFoldDB" id="A0AAV4UDA9"/>
<comment type="caution">
    <text evidence="2">The sequence shown here is derived from an EMBL/GenBank/DDBJ whole genome shotgun (WGS) entry which is preliminary data.</text>
</comment>